<dbReference type="AlphaFoldDB" id="A0A9D3MV07"/>
<dbReference type="SUPFAM" id="SSF48726">
    <property type="entry name" value="Immunoglobulin"/>
    <property type="match status" value="2"/>
</dbReference>
<reference evidence="2" key="1">
    <citation type="submission" date="2021-01" db="EMBL/GenBank/DDBJ databases">
        <title>A chromosome-scale assembly of European eel, Anguilla anguilla.</title>
        <authorList>
            <person name="Henkel C."/>
            <person name="Jong-Raadsen S.A."/>
            <person name="Dufour S."/>
            <person name="Weltzien F.-A."/>
            <person name="Palstra A.P."/>
            <person name="Pelster B."/>
            <person name="Spaink H.P."/>
            <person name="Van Den Thillart G.E."/>
            <person name="Jansen H."/>
            <person name="Zahm M."/>
            <person name="Klopp C."/>
            <person name="Cedric C."/>
            <person name="Louis A."/>
            <person name="Berthelot C."/>
            <person name="Parey E."/>
            <person name="Roest Crollius H."/>
            <person name="Montfort J."/>
            <person name="Robinson-Rechavi M."/>
            <person name="Bucao C."/>
            <person name="Bouchez O."/>
            <person name="Gislard M."/>
            <person name="Lluch J."/>
            <person name="Milhes M."/>
            <person name="Lampietro C."/>
            <person name="Lopez Roques C."/>
            <person name="Donnadieu C."/>
            <person name="Braasch I."/>
            <person name="Desvignes T."/>
            <person name="Postlethwait J."/>
            <person name="Bobe J."/>
            <person name="Guiguen Y."/>
            <person name="Dirks R."/>
        </authorList>
    </citation>
    <scope>NUCLEOTIDE SEQUENCE</scope>
    <source>
        <strain evidence="2">Tag_6206</strain>
        <tissue evidence="2">Liver</tissue>
    </source>
</reference>
<keyword evidence="3" id="KW-1185">Reference proteome</keyword>
<dbReference type="Pfam" id="PF13895">
    <property type="entry name" value="Ig_2"/>
    <property type="match status" value="1"/>
</dbReference>
<dbReference type="PANTHER" id="PTHR46013:SF4">
    <property type="entry name" value="B-CELL RECEPTOR CD22-RELATED"/>
    <property type="match status" value="1"/>
</dbReference>
<organism evidence="2 3">
    <name type="scientific">Anguilla anguilla</name>
    <name type="common">European freshwater eel</name>
    <name type="synonym">Muraena anguilla</name>
    <dbReference type="NCBI Taxonomy" id="7936"/>
    <lineage>
        <taxon>Eukaryota</taxon>
        <taxon>Metazoa</taxon>
        <taxon>Chordata</taxon>
        <taxon>Craniata</taxon>
        <taxon>Vertebrata</taxon>
        <taxon>Euteleostomi</taxon>
        <taxon>Actinopterygii</taxon>
        <taxon>Neopterygii</taxon>
        <taxon>Teleostei</taxon>
        <taxon>Anguilliformes</taxon>
        <taxon>Anguillidae</taxon>
        <taxon>Anguilla</taxon>
    </lineage>
</organism>
<evidence type="ECO:0000259" key="1">
    <source>
        <dbReference type="PROSITE" id="PS50835"/>
    </source>
</evidence>
<name>A0A9D3MV07_ANGAN</name>
<sequence length="178" mass="20363">MSCTYSYPTSHTVQRTFWFIHWNKPQELEDLSQDPEFSHRVEYLRNQNSDCTFRIKQLKESDSAIYRFRFLTDRYGGKYTGHPGVSLTVTGLQVKVTENEAQSVTLTCSSTCTLSGRRTFTWYKNGKAVSYQNKYSLNLASTDDTDLYSCATGGVTSPAVNVKCVKVEMKSDRRREGE</sequence>
<proteinExistence type="predicted"/>
<protein>
    <recommendedName>
        <fullName evidence="1">Ig-like domain-containing protein</fullName>
    </recommendedName>
</protein>
<evidence type="ECO:0000313" key="3">
    <source>
        <dbReference type="Proteomes" id="UP001044222"/>
    </source>
</evidence>
<dbReference type="InterPro" id="IPR036179">
    <property type="entry name" value="Ig-like_dom_sf"/>
</dbReference>
<dbReference type="InterPro" id="IPR056386">
    <property type="entry name" value="Ig_CD22"/>
</dbReference>
<dbReference type="PROSITE" id="PS50835">
    <property type="entry name" value="IG_LIKE"/>
    <property type="match status" value="1"/>
</dbReference>
<feature type="domain" description="Ig-like" evidence="1">
    <location>
        <begin position="83"/>
        <end position="161"/>
    </location>
</feature>
<dbReference type="InterPro" id="IPR013783">
    <property type="entry name" value="Ig-like_fold"/>
</dbReference>
<dbReference type="EMBL" id="JAFIRN010000001">
    <property type="protein sequence ID" value="KAG5855769.1"/>
    <property type="molecule type" value="Genomic_DNA"/>
</dbReference>
<gene>
    <name evidence="2" type="ORF">ANANG_G00000050</name>
</gene>
<dbReference type="Proteomes" id="UP001044222">
    <property type="component" value="Unassembled WGS sequence"/>
</dbReference>
<dbReference type="Gene3D" id="2.60.40.10">
    <property type="entry name" value="Immunoglobulins"/>
    <property type="match status" value="2"/>
</dbReference>
<dbReference type="InterPro" id="IPR007110">
    <property type="entry name" value="Ig-like_dom"/>
</dbReference>
<accession>A0A9D3MV07</accession>
<dbReference type="Pfam" id="PF24518">
    <property type="entry name" value="Ig_CD22"/>
    <property type="match status" value="1"/>
</dbReference>
<dbReference type="PANTHER" id="PTHR46013">
    <property type="entry name" value="VASCULAR CELL ADHESION MOLECULE 1"/>
    <property type="match status" value="1"/>
</dbReference>
<comment type="caution">
    <text evidence="2">The sequence shown here is derived from an EMBL/GenBank/DDBJ whole genome shotgun (WGS) entry which is preliminary data.</text>
</comment>
<evidence type="ECO:0000313" key="2">
    <source>
        <dbReference type="EMBL" id="KAG5855769.1"/>
    </source>
</evidence>